<dbReference type="InterPro" id="IPR003656">
    <property type="entry name" value="Znf_BED"/>
</dbReference>
<evidence type="ECO:0000313" key="11">
    <source>
        <dbReference type="Ensembl" id="ENSSAUP00010030699.1"/>
    </source>
</evidence>
<evidence type="ECO:0000259" key="10">
    <source>
        <dbReference type="Pfam" id="PF05699"/>
    </source>
</evidence>
<evidence type="ECO:0000313" key="12">
    <source>
        <dbReference type="Proteomes" id="UP000472265"/>
    </source>
</evidence>
<dbReference type="SUPFAM" id="SSF53098">
    <property type="entry name" value="Ribonuclease H-like"/>
    <property type="match status" value="1"/>
</dbReference>
<comment type="subcellular location">
    <subcellularLocation>
        <location evidence="1">Nucleus</location>
    </subcellularLocation>
</comment>
<evidence type="ECO:0000256" key="6">
    <source>
        <dbReference type="ARBA" id="ARBA00023125"/>
    </source>
</evidence>
<evidence type="ECO:0000256" key="2">
    <source>
        <dbReference type="ARBA" id="ARBA00022723"/>
    </source>
</evidence>
<dbReference type="InParanoid" id="A0A671VWM7"/>
<evidence type="ECO:0000256" key="5">
    <source>
        <dbReference type="ARBA" id="ARBA00023015"/>
    </source>
</evidence>
<dbReference type="Ensembl" id="ENSSAUT00010032354.1">
    <property type="protein sequence ID" value="ENSSAUP00010030699.1"/>
    <property type="gene ID" value="ENSSAUG00010013156.1"/>
</dbReference>
<dbReference type="Pfam" id="PF02892">
    <property type="entry name" value="zf-BED"/>
    <property type="match status" value="1"/>
</dbReference>
<dbReference type="GO" id="GO:0003677">
    <property type="term" value="F:DNA binding"/>
    <property type="evidence" value="ECO:0007669"/>
    <property type="project" value="UniProtKB-KW"/>
</dbReference>
<dbReference type="PANTHER" id="PTHR46481">
    <property type="entry name" value="ZINC FINGER BED DOMAIN-CONTAINING PROTEIN 4"/>
    <property type="match status" value="1"/>
</dbReference>
<keyword evidence="2" id="KW-0479">Metal-binding</keyword>
<dbReference type="OMA" id="EREPVWA"/>
<name>A0A671VWM7_SPAAU</name>
<keyword evidence="3" id="KW-0863">Zinc-finger</keyword>
<keyword evidence="7" id="KW-0804">Transcription</keyword>
<evidence type="ECO:0000256" key="4">
    <source>
        <dbReference type="ARBA" id="ARBA00022833"/>
    </source>
</evidence>
<keyword evidence="6" id="KW-0238">DNA-binding</keyword>
<evidence type="ECO:0000256" key="3">
    <source>
        <dbReference type="ARBA" id="ARBA00022771"/>
    </source>
</evidence>
<keyword evidence="4" id="KW-0862">Zinc</keyword>
<dbReference type="GeneTree" id="ENSGT00940000158431"/>
<keyword evidence="5" id="KW-0805">Transcription regulation</keyword>
<accession>A0A671VWM7</accession>
<dbReference type="InterPro" id="IPR008906">
    <property type="entry name" value="HATC_C_dom"/>
</dbReference>
<dbReference type="InterPro" id="IPR052035">
    <property type="entry name" value="ZnF_BED_domain_contain"/>
</dbReference>
<dbReference type="PANTHER" id="PTHR46481:SF10">
    <property type="entry name" value="ZINC FINGER BED DOMAIN-CONTAINING PROTEIN 39"/>
    <property type="match status" value="1"/>
</dbReference>
<evidence type="ECO:0000256" key="1">
    <source>
        <dbReference type="ARBA" id="ARBA00004123"/>
    </source>
</evidence>
<keyword evidence="12" id="KW-1185">Reference proteome</keyword>
<evidence type="ECO:0000256" key="7">
    <source>
        <dbReference type="ARBA" id="ARBA00023163"/>
    </source>
</evidence>
<dbReference type="AlphaFoldDB" id="A0A671VWM7"/>
<reference evidence="11" key="3">
    <citation type="submission" date="2025-09" db="UniProtKB">
        <authorList>
            <consortium name="Ensembl"/>
        </authorList>
    </citation>
    <scope>IDENTIFICATION</scope>
</reference>
<feature type="domain" description="BED-type" evidence="9">
    <location>
        <begin position="15"/>
        <end position="56"/>
    </location>
</feature>
<reference evidence="11" key="2">
    <citation type="submission" date="2025-08" db="UniProtKB">
        <authorList>
            <consortium name="Ensembl"/>
        </authorList>
    </citation>
    <scope>IDENTIFICATION</scope>
</reference>
<proteinExistence type="predicted"/>
<keyword evidence="8" id="KW-0539">Nucleus</keyword>
<protein>
    <submittedName>
        <fullName evidence="11">Zinc finger BED domain-containing protein 1-like</fullName>
    </submittedName>
</protein>
<gene>
    <name evidence="11" type="primary">LOC115597431</name>
</gene>
<dbReference type="GO" id="GO:0005634">
    <property type="term" value="C:nucleus"/>
    <property type="evidence" value="ECO:0007669"/>
    <property type="project" value="UniProtKB-SubCell"/>
</dbReference>
<sequence>MAAAGKPGLLQGKFFFKKLPNGDLDKTKVVCTLCKAELVYCRSSSSLKYHLNAKHPLAEVEGAGASTDVAPGKSRVRQTTMFECNRGKPVSTALSAKLTNLLAHWIALNCRPISVVEDEGLELLLQAATGDPSYKLPARRTILRRINDQHTAEKAAKEEKLAGATCVALTGDHWSSVNNENYLGVTVHLIDASWELHSFALGVMKTEERHLAEACARQFLDVANQWAIADKITTIGTDSAPNMIAAGRILPFEHLPCIAHLVQRAIVMSLRDGGFDGVLAKCRKVVGHFKHSPANSDELNAQQASLEQAQESLVQDVPTRWNSTLAMIKRLRRNRDAVHATLSQQSHRLTLPTNAEYEKLAKLEELLEPCRYITELLGGEKYVSCSVVLPALCHLQQAMKISDEDPAYIVRFKAAFTKDLNQRREKTNLEWLKVATALDPRFKDLKCLPRAEREPVWAKLSELVRGEESALQLPKTENPEPPKKKTALLLMASESESEEETPVDNAVERYKVEPSASLDQCPLKWWSEHTAVHGKMAHIARKNLGTPATTVPCERLFSLAGHIVQKRRSSLSPENVNKLVCLSDWWKEER</sequence>
<dbReference type="GO" id="GO:0008270">
    <property type="term" value="F:zinc ion binding"/>
    <property type="evidence" value="ECO:0007669"/>
    <property type="project" value="UniProtKB-KW"/>
</dbReference>
<dbReference type="InterPro" id="IPR012337">
    <property type="entry name" value="RNaseH-like_sf"/>
</dbReference>
<evidence type="ECO:0000256" key="8">
    <source>
        <dbReference type="ARBA" id="ARBA00023242"/>
    </source>
</evidence>
<evidence type="ECO:0000259" key="9">
    <source>
        <dbReference type="Pfam" id="PF02892"/>
    </source>
</evidence>
<dbReference type="Proteomes" id="UP000472265">
    <property type="component" value="Chromosome 16"/>
</dbReference>
<dbReference type="GO" id="GO:0046983">
    <property type="term" value="F:protein dimerization activity"/>
    <property type="evidence" value="ECO:0007669"/>
    <property type="project" value="InterPro"/>
</dbReference>
<feature type="domain" description="HAT C-terminal dimerisation" evidence="10">
    <location>
        <begin position="508"/>
        <end position="585"/>
    </location>
</feature>
<dbReference type="SUPFAM" id="SSF140996">
    <property type="entry name" value="Hermes dimerisation domain"/>
    <property type="match status" value="1"/>
</dbReference>
<organism evidence="11 12">
    <name type="scientific">Sparus aurata</name>
    <name type="common">Gilthead sea bream</name>
    <dbReference type="NCBI Taxonomy" id="8175"/>
    <lineage>
        <taxon>Eukaryota</taxon>
        <taxon>Metazoa</taxon>
        <taxon>Chordata</taxon>
        <taxon>Craniata</taxon>
        <taxon>Vertebrata</taxon>
        <taxon>Euteleostomi</taxon>
        <taxon>Actinopterygii</taxon>
        <taxon>Neopterygii</taxon>
        <taxon>Teleostei</taxon>
        <taxon>Neoteleostei</taxon>
        <taxon>Acanthomorphata</taxon>
        <taxon>Eupercaria</taxon>
        <taxon>Spariformes</taxon>
        <taxon>Sparidae</taxon>
        <taxon>Sparus</taxon>
    </lineage>
</organism>
<dbReference type="Pfam" id="PF05699">
    <property type="entry name" value="Dimer_Tnp_hAT"/>
    <property type="match status" value="1"/>
</dbReference>
<reference evidence="11" key="1">
    <citation type="submission" date="2021-04" db="EMBL/GenBank/DDBJ databases">
        <authorList>
            <consortium name="Wellcome Sanger Institute Data Sharing"/>
        </authorList>
    </citation>
    <scope>NUCLEOTIDE SEQUENCE [LARGE SCALE GENOMIC DNA]</scope>
</reference>